<name>A0A0L8VFC0_9BACT</name>
<dbReference type="EMBL" id="LGIA01000014">
    <property type="protein sequence ID" value="KOH46887.1"/>
    <property type="molecule type" value="Genomic_DNA"/>
</dbReference>
<accession>A0A0L8VFC0</accession>
<reference evidence="2" key="1">
    <citation type="submission" date="2015-07" db="EMBL/GenBank/DDBJ databases">
        <title>Genome sequencing of Sunxiuqinia dokdonensis strain SK.</title>
        <authorList>
            <person name="Ahn S."/>
            <person name="Kim B.-C."/>
        </authorList>
    </citation>
    <scope>NUCLEOTIDE SEQUENCE [LARGE SCALE GENOMIC DNA]</scope>
    <source>
        <strain evidence="2">SK</strain>
    </source>
</reference>
<evidence type="ECO:0000313" key="2">
    <source>
        <dbReference type="Proteomes" id="UP000036958"/>
    </source>
</evidence>
<dbReference type="Proteomes" id="UP000036958">
    <property type="component" value="Unassembled WGS sequence"/>
</dbReference>
<gene>
    <name evidence="1" type="ORF">NC99_02870</name>
</gene>
<dbReference type="STRING" id="1409788.NC99_02870"/>
<protein>
    <submittedName>
        <fullName evidence="1">Uncharacterized protein</fullName>
    </submittedName>
</protein>
<keyword evidence="2" id="KW-1185">Reference proteome</keyword>
<dbReference type="AlphaFoldDB" id="A0A0L8VFC0"/>
<evidence type="ECO:0000313" key="1">
    <source>
        <dbReference type="EMBL" id="KOH46887.1"/>
    </source>
</evidence>
<proteinExistence type="predicted"/>
<organism evidence="1 2">
    <name type="scientific">Sunxiuqinia dokdonensis</name>
    <dbReference type="NCBI Taxonomy" id="1409788"/>
    <lineage>
        <taxon>Bacteria</taxon>
        <taxon>Pseudomonadati</taxon>
        <taxon>Bacteroidota</taxon>
        <taxon>Bacteroidia</taxon>
        <taxon>Marinilabiliales</taxon>
        <taxon>Prolixibacteraceae</taxon>
        <taxon>Sunxiuqinia</taxon>
    </lineage>
</organism>
<sequence>MHFSEQDFAFMYHQKIDCMKKLFFGLVFGLLVSGGLAAQDYNTAIGLRGGFESGLTVKHFIGGEAALEGILSTRWHGFNITGLYEIHNYPFAVEGLCWYYGFGGHLGFWDGYRSSRFDEDKAYTVVGLDGILGLEYSFVEVPICLSLDWKPALNVIGHSGFWGDGGALSIRYAF</sequence>
<comment type="caution">
    <text evidence="1">The sequence shown here is derived from an EMBL/GenBank/DDBJ whole genome shotgun (WGS) entry which is preliminary data.</text>
</comment>